<sequence length="302" mass="33525">MTDSIVVAIATYKRPTELERLIRSILIAADCGPSLSVNIIVVDNDELGSAREVAESFNDSNIEYYVQQIPGIAATRNLAIEKAGEVDFIVFVDDDEFVEPQWLTELIRVQKVTEAELVAGPVKSILPAKSPKFILESGIFDRPERPDGATIMEAGSGNLLCSYRVFQTRSKSEWFSNEFGLTGGSDAELTRRLHREGNRIVWASNAVAWEYVEPQRVSLGWLSKRYRRVGGVDYRLSPGSFGRRIRGITSGAARIISGALQVSIDAVLKRQLNASGFRRLFRGVGYIEAATRGGFVEYKRSK</sequence>
<reference evidence="2 3" key="1">
    <citation type="submission" date="2019-09" db="EMBL/GenBank/DDBJ databases">
        <title>Phylogeny of genus Pseudoclavibacter and closely related genus.</title>
        <authorList>
            <person name="Li Y."/>
        </authorList>
    </citation>
    <scope>NUCLEOTIDE SEQUENCE [LARGE SCALE GENOMIC DNA]</scope>
    <source>
        <strain evidence="2 3">KCTC 13959</strain>
    </source>
</reference>
<dbReference type="PANTHER" id="PTHR43685">
    <property type="entry name" value="GLYCOSYLTRANSFERASE"/>
    <property type="match status" value="1"/>
</dbReference>
<dbReference type="SUPFAM" id="SSF53448">
    <property type="entry name" value="Nucleotide-diphospho-sugar transferases"/>
    <property type="match status" value="1"/>
</dbReference>
<organism evidence="2 3">
    <name type="scientific">Gulosibacter chungangensis</name>
    <dbReference type="NCBI Taxonomy" id="979746"/>
    <lineage>
        <taxon>Bacteria</taxon>
        <taxon>Bacillati</taxon>
        <taxon>Actinomycetota</taxon>
        <taxon>Actinomycetes</taxon>
        <taxon>Micrococcales</taxon>
        <taxon>Microbacteriaceae</taxon>
        <taxon>Gulosibacter</taxon>
    </lineage>
</organism>
<evidence type="ECO:0000313" key="2">
    <source>
        <dbReference type="EMBL" id="KAB1641005.1"/>
    </source>
</evidence>
<keyword evidence="2" id="KW-0808">Transferase</keyword>
<dbReference type="AlphaFoldDB" id="A0A7J5B8K4"/>
<comment type="caution">
    <text evidence="2">The sequence shown here is derived from an EMBL/GenBank/DDBJ whole genome shotgun (WGS) entry which is preliminary data.</text>
</comment>
<dbReference type="EMBL" id="WBKB01000011">
    <property type="protein sequence ID" value="KAB1641005.1"/>
    <property type="molecule type" value="Genomic_DNA"/>
</dbReference>
<dbReference type="InterPro" id="IPR001173">
    <property type="entry name" value="Glyco_trans_2-like"/>
</dbReference>
<dbReference type="Gene3D" id="3.90.550.10">
    <property type="entry name" value="Spore Coat Polysaccharide Biosynthesis Protein SpsA, Chain A"/>
    <property type="match status" value="1"/>
</dbReference>
<dbReference type="RefSeq" id="WP_158053350.1">
    <property type="nucleotide sequence ID" value="NZ_WBKB01000011.1"/>
</dbReference>
<dbReference type="PANTHER" id="PTHR43685:SF2">
    <property type="entry name" value="GLYCOSYLTRANSFERASE 2-LIKE DOMAIN-CONTAINING PROTEIN"/>
    <property type="match status" value="1"/>
</dbReference>
<dbReference type="GO" id="GO:0016740">
    <property type="term" value="F:transferase activity"/>
    <property type="evidence" value="ECO:0007669"/>
    <property type="project" value="UniProtKB-KW"/>
</dbReference>
<protein>
    <submittedName>
        <fullName evidence="2">Glycosyltransferase family 2 protein</fullName>
    </submittedName>
</protein>
<keyword evidence="3" id="KW-1185">Reference proteome</keyword>
<evidence type="ECO:0000313" key="3">
    <source>
        <dbReference type="Proteomes" id="UP000433493"/>
    </source>
</evidence>
<name>A0A7J5B8K4_9MICO</name>
<evidence type="ECO:0000259" key="1">
    <source>
        <dbReference type="Pfam" id="PF00535"/>
    </source>
</evidence>
<accession>A0A7J5B8K4</accession>
<gene>
    <name evidence="2" type="ORF">F8O05_13940</name>
</gene>
<dbReference type="Proteomes" id="UP000433493">
    <property type="component" value="Unassembled WGS sequence"/>
</dbReference>
<dbReference type="InterPro" id="IPR029044">
    <property type="entry name" value="Nucleotide-diphossugar_trans"/>
</dbReference>
<proteinExistence type="predicted"/>
<dbReference type="CDD" id="cd00761">
    <property type="entry name" value="Glyco_tranf_GTA_type"/>
    <property type="match status" value="1"/>
</dbReference>
<dbReference type="InterPro" id="IPR050834">
    <property type="entry name" value="Glycosyltransf_2"/>
</dbReference>
<feature type="domain" description="Glycosyltransferase 2-like" evidence="1">
    <location>
        <begin position="7"/>
        <end position="126"/>
    </location>
</feature>
<dbReference type="OrthoDB" id="3180470at2"/>
<dbReference type="Pfam" id="PF00535">
    <property type="entry name" value="Glycos_transf_2"/>
    <property type="match status" value="1"/>
</dbReference>